<dbReference type="Pfam" id="PF01590">
    <property type="entry name" value="GAF"/>
    <property type="match status" value="1"/>
</dbReference>
<dbReference type="RefSeq" id="WP_071969468.1">
    <property type="nucleotide sequence ID" value="NZ_CP018076.1"/>
</dbReference>
<dbReference type="PANTHER" id="PTHR43102">
    <property type="entry name" value="SLR1143 PROTEIN"/>
    <property type="match status" value="1"/>
</dbReference>
<gene>
    <name evidence="2" type="ORF">BOO69_00925</name>
</gene>
<dbReference type="AlphaFoldDB" id="A0A1J0WCT1"/>
<dbReference type="PROSITE" id="PS50109">
    <property type="entry name" value="HIS_KIN"/>
    <property type="match status" value="1"/>
</dbReference>
<dbReference type="InterPro" id="IPR005467">
    <property type="entry name" value="His_kinase_dom"/>
</dbReference>
<dbReference type="KEGG" id="suam:BOO69_00925"/>
<proteinExistence type="predicted"/>
<dbReference type="Proteomes" id="UP000181897">
    <property type="component" value="Chromosome"/>
</dbReference>
<dbReference type="SUPFAM" id="SSF55781">
    <property type="entry name" value="GAF domain-like"/>
    <property type="match status" value="1"/>
</dbReference>
<dbReference type="InterPro" id="IPR011495">
    <property type="entry name" value="Sig_transdc_His_kin_sub2_dim/P"/>
</dbReference>
<dbReference type="Gene3D" id="3.30.450.40">
    <property type="match status" value="1"/>
</dbReference>
<dbReference type="InterPro" id="IPR029016">
    <property type="entry name" value="GAF-like_dom_sf"/>
</dbReference>
<evidence type="ECO:0000313" key="2">
    <source>
        <dbReference type="EMBL" id="APE42127.1"/>
    </source>
</evidence>
<dbReference type="Pfam" id="PF07568">
    <property type="entry name" value="HisKA_2"/>
    <property type="match status" value="1"/>
</dbReference>
<dbReference type="STRING" id="1917485.BOO69_00925"/>
<name>A0A1J0WCT1_9RHOB</name>
<protein>
    <submittedName>
        <fullName evidence="2">ATPase</fullName>
    </submittedName>
</protein>
<dbReference type="InterPro" id="IPR003018">
    <property type="entry name" value="GAF"/>
</dbReference>
<dbReference type="PANTHER" id="PTHR43102:SF2">
    <property type="entry name" value="GAF DOMAIN-CONTAINING PROTEIN"/>
    <property type="match status" value="1"/>
</dbReference>
<dbReference type="SMART" id="SM00065">
    <property type="entry name" value="GAF"/>
    <property type="match status" value="1"/>
</dbReference>
<dbReference type="InterPro" id="IPR036890">
    <property type="entry name" value="HATPase_C_sf"/>
</dbReference>
<dbReference type="Pfam" id="PF13581">
    <property type="entry name" value="HATPase_c_2"/>
    <property type="match status" value="1"/>
</dbReference>
<sequence>MSDKLIDDEEIRLALLRGYNILDTAPEEGFDDIARLAGAICETPIALVSLVEKERQWFKAVQGLDVGETPIQMSICAHAIQSGDFLEVHDTTKDPRTAENPLVVGDESIRFYAGALLKNEEGVAVGTLCVLDRKPRTLNDMQRKTLKILANQVMRHLELREALGAAEMLRREVDHRVKNSLQSLEALIRIQTRSVKTDEAREALEAVQGRLAMVSNLHEALYLSDAGAMVNLSTFLNRVVQTASGQMPEGIIVRHEVAPCKLESRAASSVGMVVNEAIANASKYAFEGRDKGAFDIVGKVDGDDYVLTCADDGGATDTQTGGVQTIVGTGLGMRIMQAAAQQLGGELKAEVGDKGHVVTLRWPLN</sequence>
<dbReference type="OrthoDB" id="9816309at2"/>
<feature type="domain" description="Histidine kinase" evidence="1">
    <location>
        <begin position="172"/>
        <end position="365"/>
    </location>
</feature>
<reference evidence="2 3" key="1">
    <citation type="submission" date="2016-11" db="EMBL/GenBank/DDBJ databases">
        <title>Complete genome sequence of Sulfitobacter sp. AM1-D1, a toxic bacteria associated with marine dinoflagellate Alexandrium minutum in East China Sea.</title>
        <authorList>
            <person name="Yang Q."/>
            <person name="Zhang X."/>
            <person name="Tian X."/>
        </authorList>
    </citation>
    <scope>NUCLEOTIDE SEQUENCE [LARGE SCALE GENOMIC DNA]</scope>
    <source>
        <strain evidence="2 3">AM1-D1</strain>
    </source>
</reference>
<accession>A0A1J0WCT1</accession>
<evidence type="ECO:0000313" key="3">
    <source>
        <dbReference type="Proteomes" id="UP000181897"/>
    </source>
</evidence>
<dbReference type="InterPro" id="IPR003594">
    <property type="entry name" value="HATPase_dom"/>
</dbReference>
<dbReference type="SUPFAM" id="SSF55874">
    <property type="entry name" value="ATPase domain of HSP90 chaperone/DNA topoisomerase II/histidine kinase"/>
    <property type="match status" value="1"/>
</dbReference>
<organism evidence="2 3">
    <name type="scientific">Sulfitobacter alexandrii</name>
    <dbReference type="NCBI Taxonomy" id="1917485"/>
    <lineage>
        <taxon>Bacteria</taxon>
        <taxon>Pseudomonadati</taxon>
        <taxon>Pseudomonadota</taxon>
        <taxon>Alphaproteobacteria</taxon>
        <taxon>Rhodobacterales</taxon>
        <taxon>Roseobacteraceae</taxon>
        <taxon>Sulfitobacter</taxon>
    </lineage>
</organism>
<dbReference type="Gene3D" id="3.30.565.10">
    <property type="entry name" value="Histidine kinase-like ATPase, C-terminal domain"/>
    <property type="match status" value="1"/>
</dbReference>
<dbReference type="EMBL" id="CP018076">
    <property type="protein sequence ID" value="APE42127.1"/>
    <property type="molecule type" value="Genomic_DNA"/>
</dbReference>
<evidence type="ECO:0000259" key="1">
    <source>
        <dbReference type="PROSITE" id="PS50109"/>
    </source>
</evidence>
<keyword evidence="3" id="KW-1185">Reference proteome</keyword>